<reference evidence="1 2" key="1">
    <citation type="submission" date="2014-12" db="EMBL/GenBank/DDBJ databases">
        <title>Draft genome sequence of Paenibacillus kamchatkensis strain B-2647.</title>
        <authorList>
            <person name="Karlyshev A.V."/>
            <person name="Kudryashova E.B."/>
        </authorList>
    </citation>
    <scope>NUCLEOTIDE SEQUENCE [LARGE SCALE GENOMIC DNA]</scope>
    <source>
        <strain evidence="1 2">VKM B-2647</strain>
    </source>
</reference>
<accession>A0ABR5ABT4</accession>
<dbReference type="Proteomes" id="UP000031967">
    <property type="component" value="Unassembled WGS sequence"/>
</dbReference>
<evidence type="ECO:0000313" key="1">
    <source>
        <dbReference type="EMBL" id="KIL38519.1"/>
    </source>
</evidence>
<comment type="caution">
    <text evidence="1">The sequence shown here is derived from an EMBL/GenBank/DDBJ whole genome shotgun (WGS) entry which is preliminary data.</text>
</comment>
<evidence type="ECO:0000313" key="2">
    <source>
        <dbReference type="Proteomes" id="UP000031967"/>
    </source>
</evidence>
<sequence length="73" mass="8268">MDNNLICEVDALRFWNAIPKEKRDHILNNVFCGNCLDVVRIVDCSIYNDANGLLLRGKCNKCGNSVAQVIERE</sequence>
<keyword evidence="2" id="KW-1185">Reference proteome</keyword>
<dbReference type="EMBL" id="JXAK01000059">
    <property type="protein sequence ID" value="KIL38519.1"/>
    <property type="molecule type" value="Genomic_DNA"/>
</dbReference>
<protein>
    <submittedName>
        <fullName evidence="1">Uncharacterized protein</fullName>
    </submittedName>
</protein>
<name>A0ABR5ABT4_9BACL</name>
<proteinExistence type="predicted"/>
<organism evidence="1 2">
    <name type="scientific">Gordoniibacillus kamchatkensis</name>
    <dbReference type="NCBI Taxonomy" id="1590651"/>
    <lineage>
        <taxon>Bacteria</taxon>
        <taxon>Bacillati</taxon>
        <taxon>Bacillota</taxon>
        <taxon>Bacilli</taxon>
        <taxon>Bacillales</taxon>
        <taxon>Paenibacillaceae</taxon>
        <taxon>Gordoniibacillus</taxon>
    </lineage>
</organism>
<gene>
    <name evidence="1" type="ORF">SD70_26000</name>
</gene>